<evidence type="ECO:0008006" key="3">
    <source>
        <dbReference type="Google" id="ProtNLM"/>
    </source>
</evidence>
<dbReference type="InterPro" id="IPR029063">
    <property type="entry name" value="SAM-dependent_MTases_sf"/>
</dbReference>
<reference evidence="1 2" key="1">
    <citation type="journal article" date="2015" name="Genome Announc.">
        <title>Expanding the biotechnology potential of lactobacilli through comparative genomics of 213 strains and associated genera.</title>
        <authorList>
            <person name="Sun Z."/>
            <person name="Harris H.M."/>
            <person name="McCann A."/>
            <person name="Guo C."/>
            <person name="Argimon S."/>
            <person name="Zhang W."/>
            <person name="Yang X."/>
            <person name="Jeffery I.B."/>
            <person name="Cooney J.C."/>
            <person name="Kagawa T.F."/>
            <person name="Liu W."/>
            <person name="Song Y."/>
            <person name="Salvetti E."/>
            <person name="Wrobel A."/>
            <person name="Rasinkangas P."/>
            <person name="Parkhill J."/>
            <person name="Rea M.C."/>
            <person name="O'Sullivan O."/>
            <person name="Ritari J."/>
            <person name="Douillard F.P."/>
            <person name="Paul Ross R."/>
            <person name="Yang R."/>
            <person name="Briner A.E."/>
            <person name="Felis G.E."/>
            <person name="de Vos W.M."/>
            <person name="Barrangou R."/>
            <person name="Klaenhammer T.R."/>
            <person name="Caufield P.W."/>
            <person name="Cui Y."/>
            <person name="Zhang H."/>
            <person name="O'Toole P.W."/>
        </authorList>
    </citation>
    <scope>NUCLEOTIDE SEQUENCE [LARGE SCALE GENOMIC DNA]</scope>
    <source>
        <strain evidence="1 2">DSM 14857</strain>
    </source>
</reference>
<protein>
    <recommendedName>
        <fullName evidence="3">SAM-dependent methyltransferase</fullName>
    </recommendedName>
</protein>
<organism evidence="1 2">
    <name type="scientific">Companilactobacillus versmoldensis DSM 14857 = KCTC 3814</name>
    <dbReference type="NCBI Taxonomy" id="1423815"/>
    <lineage>
        <taxon>Bacteria</taxon>
        <taxon>Bacillati</taxon>
        <taxon>Bacillota</taxon>
        <taxon>Bacilli</taxon>
        <taxon>Lactobacillales</taxon>
        <taxon>Lactobacillaceae</taxon>
        <taxon>Companilactobacillus</taxon>
    </lineage>
</organism>
<dbReference type="EMBL" id="AZFA01000001">
    <property type="protein sequence ID" value="KRL68513.1"/>
    <property type="molecule type" value="Genomic_DNA"/>
</dbReference>
<evidence type="ECO:0000313" key="1">
    <source>
        <dbReference type="EMBL" id="KRL68513.1"/>
    </source>
</evidence>
<dbReference type="SUPFAM" id="SSF53335">
    <property type="entry name" value="S-adenosyl-L-methionine-dependent methyltransferases"/>
    <property type="match status" value="1"/>
</dbReference>
<accession>A0A0R1SH09</accession>
<name>A0A0R1SH09_9LACO</name>
<proteinExistence type="predicted"/>
<dbReference type="PATRIC" id="fig|1423815.3.peg.214"/>
<dbReference type="Proteomes" id="UP000051647">
    <property type="component" value="Unassembled WGS sequence"/>
</dbReference>
<gene>
    <name evidence="1" type="ORF">FC27_GL000212</name>
</gene>
<dbReference type="eggNOG" id="ENOG5032Y99">
    <property type="taxonomic scope" value="Bacteria"/>
</dbReference>
<dbReference type="AlphaFoldDB" id="A0A0R1SH09"/>
<evidence type="ECO:0000313" key="2">
    <source>
        <dbReference type="Proteomes" id="UP000051647"/>
    </source>
</evidence>
<dbReference type="RefSeq" id="WP_010623540.1">
    <property type="nucleotide sequence ID" value="NZ_AZFA01000001.1"/>
</dbReference>
<keyword evidence="2" id="KW-1185">Reference proteome</keyword>
<comment type="caution">
    <text evidence="1">The sequence shown here is derived from an EMBL/GenBank/DDBJ whole genome shotgun (WGS) entry which is preliminary data.</text>
</comment>
<dbReference type="STRING" id="1423815.FC27_GL000212"/>
<sequence>MDYITNLRDIAAQLPKSQVFNARLNFMEHIVNALKQQKLPRYHFPQFELSEIEIERYLKQNFDLDQTKFDQTVNTLHQFDDQLSEFRTYLQVRFGYWATITDQLMDQWTELFPDNTYLELMAGNGYISRGFLDRGVKSICTDNLSWSGQSQTGHLPLTKVIQTDAVSALDQFGSEIDSVVLAWSPDHNEIDNELLQLIRQTELNFFVIGEKYGATNSHKFWDDADIVEDDRIDKLNEVYSQYDLVNDKIFLIR</sequence>
<dbReference type="OrthoDB" id="2248737at2"/>